<dbReference type="SUPFAM" id="SSF53474">
    <property type="entry name" value="alpha/beta-Hydrolases"/>
    <property type="match status" value="1"/>
</dbReference>
<dbReference type="Pfam" id="PF01738">
    <property type="entry name" value="DLH"/>
    <property type="match status" value="1"/>
</dbReference>
<sequence length="316" mass="34960">EPIQKSKAFLFRRLLKWEERRKFQVEIVTSVHRRREKGPRANICPQLPPALFFSSTSSINLLLLLFFQDHITLEMSGHAQCFNNPPILNPSYSAGEVEELAGFQTYVTGSPDSNLAILLIHDAFGYEAPNLRKLADKVASSGFFVVVPDLLYGDPADLGNPQFDPQAWLATHPSDKGCEDAKKVIAELRSRGFSAIGAAGFCWGGMVLVKLASGTELLAGVILHPGPITVDEINAVRIPTAILGAENDHIFPADQLEQLGHVLATKSGQFESYVKIFPGVSHGWTMKYKEDDDSAVKVAEEAHLDMLNWFLKYVRK</sequence>
<dbReference type="PANTHER" id="PTHR17630">
    <property type="entry name" value="DIENELACTONE HYDROLASE"/>
    <property type="match status" value="1"/>
</dbReference>
<dbReference type="InterPro" id="IPR002925">
    <property type="entry name" value="Dienelactn_hydro"/>
</dbReference>
<organism evidence="2 3">
    <name type="scientific">Linum tenue</name>
    <dbReference type="NCBI Taxonomy" id="586396"/>
    <lineage>
        <taxon>Eukaryota</taxon>
        <taxon>Viridiplantae</taxon>
        <taxon>Streptophyta</taxon>
        <taxon>Embryophyta</taxon>
        <taxon>Tracheophyta</taxon>
        <taxon>Spermatophyta</taxon>
        <taxon>Magnoliopsida</taxon>
        <taxon>eudicotyledons</taxon>
        <taxon>Gunneridae</taxon>
        <taxon>Pentapetalae</taxon>
        <taxon>rosids</taxon>
        <taxon>fabids</taxon>
        <taxon>Malpighiales</taxon>
        <taxon>Linaceae</taxon>
        <taxon>Linum</taxon>
    </lineage>
</organism>
<dbReference type="Gene3D" id="3.40.50.1820">
    <property type="entry name" value="alpha/beta hydrolase"/>
    <property type="match status" value="1"/>
</dbReference>
<evidence type="ECO:0000313" key="2">
    <source>
        <dbReference type="EMBL" id="CAI0422600.1"/>
    </source>
</evidence>
<feature type="non-terminal residue" evidence="2">
    <location>
        <position position="1"/>
    </location>
</feature>
<feature type="domain" description="Dienelactone hydrolase" evidence="1">
    <location>
        <begin position="103"/>
        <end position="313"/>
    </location>
</feature>
<dbReference type="EMBL" id="CAMGYJ010000005">
    <property type="protein sequence ID" value="CAI0422600.1"/>
    <property type="molecule type" value="Genomic_DNA"/>
</dbReference>
<dbReference type="GO" id="GO:0016787">
    <property type="term" value="F:hydrolase activity"/>
    <property type="evidence" value="ECO:0007669"/>
    <property type="project" value="InterPro"/>
</dbReference>
<name>A0AAV0KK63_9ROSI</name>
<dbReference type="PANTHER" id="PTHR17630:SF103">
    <property type="entry name" value="DIENELACTONE HYDROLASE DOMAIN-CONTAINING PROTEIN"/>
    <property type="match status" value="1"/>
</dbReference>
<protein>
    <recommendedName>
        <fullName evidence="1">Dienelactone hydrolase domain-containing protein</fullName>
    </recommendedName>
</protein>
<reference evidence="2" key="1">
    <citation type="submission" date="2022-08" db="EMBL/GenBank/DDBJ databases">
        <authorList>
            <person name="Gutierrez-Valencia J."/>
        </authorList>
    </citation>
    <scope>NUCLEOTIDE SEQUENCE</scope>
</reference>
<dbReference type="AlphaFoldDB" id="A0AAV0KK63"/>
<evidence type="ECO:0000259" key="1">
    <source>
        <dbReference type="Pfam" id="PF01738"/>
    </source>
</evidence>
<keyword evidence="3" id="KW-1185">Reference proteome</keyword>
<dbReference type="InterPro" id="IPR029058">
    <property type="entry name" value="AB_hydrolase_fold"/>
</dbReference>
<evidence type="ECO:0000313" key="3">
    <source>
        <dbReference type="Proteomes" id="UP001154282"/>
    </source>
</evidence>
<accession>A0AAV0KK63</accession>
<comment type="caution">
    <text evidence="2">The sequence shown here is derived from an EMBL/GenBank/DDBJ whole genome shotgun (WGS) entry which is preliminary data.</text>
</comment>
<proteinExistence type="predicted"/>
<dbReference type="Proteomes" id="UP001154282">
    <property type="component" value="Unassembled WGS sequence"/>
</dbReference>
<gene>
    <name evidence="2" type="ORF">LITE_LOCUS19199</name>
</gene>